<dbReference type="EMBL" id="QGKW02002228">
    <property type="protein sequence ID" value="KAF2539626.1"/>
    <property type="molecule type" value="Genomic_DNA"/>
</dbReference>
<reference evidence="1" key="1">
    <citation type="submission" date="2019-12" db="EMBL/GenBank/DDBJ databases">
        <title>Genome sequencing and annotation of Brassica cretica.</title>
        <authorList>
            <person name="Studholme D.J."/>
            <person name="Sarris P.F."/>
        </authorList>
    </citation>
    <scope>NUCLEOTIDE SEQUENCE</scope>
    <source>
        <strain evidence="1">PFS-001/15</strain>
        <tissue evidence="1">Leaf</tissue>
    </source>
</reference>
<organism evidence="1 2">
    <name type="scientific">Brassica cretica</name>
    <name type="common">Mustard</name>
    <dbReference type="NCBI Taxonomy" id="69181"/>
    <lineage>
        <taxon>Eukaryota</taxon>
        <taxon>Viridiplantae</taxon>
        <taxon>Streptophyta</taxon>
        <taxon>Embryophyta</taxon>
        <taxon>Tracheophyta</taxon>
        <taxon>Spermatophyta</taxon>
        <taxon>Magnoliopsida</taxon>
        <taxon>eudicotyledons</taxon>
        <taxon>Gunneridae</taxon>
        <taxon>Pentapetalae</taxon>
        <taxon>rosids</taxon>
        <taxon>malvids</taxon>
        <taxon>Brassicales</taxon>
        <taxon>Brassicaceae</taxon>
        <taxon>Brassiceae</taxon>
        <taxon>Brassica</taxon>
    </lineage>
</organism>
<dbReference type="Proteomes" id="UP000712281">
    <property type="component" value="Unassembled WGS sequence"/>
</dbReference>
<name>A0A8S9G559_BRACR</name>
<gene>
    <name evidence="1" type="ORF">F2Q68_00021597</name>
</gene>
<comment type="caution">
    <text evidence="1">The sequence shown here is derived from an EMBL/GenBank/DDBJ whole genome shotgun (WGS) entry which is preliminary data.</text>
</comment>
<proteinExistence type="predicted"/>
<sequence length="111" mass="11993">MANLVSPLFETVCVVVELRCRSVTDVVGGDRNFSALDHNFSASDLNVMFSAIGSGPKNVVQSKSSLRLCTEARTKALASDIKLLGDKIEVAEKKVRINKKVIASNDLQLTV</sequence>
<evidence type="ECO:0000313" key="1">
    <source>
        <dbReference type="EMBL" id="KAF2539626.1"/>
    </source>
</evidence>
<protein>
    <submittedName>
        <fullName evidence="1">Uncharacterized protein</fullName>
    </submittedName>
</protein>
<accession>A0A8S9G559</accession>
<evidence type="ECO:0000313" key="2">
    <source>
        <dbReference type="Proteomes" id="UP000712281"/>
    </source>
</evidence>
<dbReference type="AlphaFoldDB" id="A0A8S9G559"/>